<dbReference type="EMBL" id="SNZH01000020">
    <property type="protein sequence ID" value="TDR38529.1"/>
    <property type="molecule type" value="Genomic_DNA"/>
</dbReference>
<evidence type="ECO:0000313" key="1">
    <source>
        <dbReference type="EMBL" id="TDR38529.1"/>
    </source>
</evidence>
<keyword evidence="2" id="KW-1185">Reference proteome</keyword>
<accession>A0A4R6YM88</accession>
<organism evidence="1 2">
    <name type="scientific">Tahibacter aquaticus</name>
    <dbReference type="NCBI Taxonomy" id="520092"/>
    <lineage>
        <taxon>Bacteria</taxon>
        <taxon>Pseudomonadati</taxon>
        <taxon>Pseudomonadota</taxon>
        <taxon>Gammaproteobacteria</taxon>
        <taxon>Lysobacterales</taxon>
        <taxon>Rhodanobacteraceae</taxon>
        <taxon>Tahibacter</taxon>
    </lineage>
</organism>
<sequence length="80" mass="8535">MAKGLDQVQAPDLHVVVKHVGSFAPGAQLFREVGRGSRERLDQPAISLLAVCRAARVGPPQCHNAASFPSLLLRVLVPLT</sequence>
<gene>
    <name evidence="1" type="ORF">DFR29_12030</name>
</gene>
<evidence type="ECO:0000313" key="2">
    <source>
        <dbReference type="Proteomes" id="UP000295293"/>
    </source>
</evidence>
<reference evidence="1 2" key="1">
    <citation type="submission" date="2019-03" db="EMBL/GenBank/DDBJ databases">
        <title>Genomic Encyclopedia of Type Strains, Phase IV (KMG-IV): sequencing the most valuable type-strain genomes for metagenomic binning, comparative biology and taxonomic classification.</title>
        <authorList>
            <person name="Goeker M."/>
        </authorList>
    </citation>
    <scope>NUCLEOTIDE SEQUENCE [LARGE SCALE GENOMIC DNA]</scope>
    <source>
        <strain evidence="1 2">DSM 21667</strain>
    </source>
</reference>
<dbReference type="Proteomes" id="UP000295293">
    <property type="component" value="Unassembled WGS sequence"/>
</dbReference>
<proteinExistence type="predicted"/>
<name>A0A4R6YM88_9GAMM</name>
<comment type="caution">
    <text evidence="1">The sequence shown here is derived from an EMBL/GenBank/DDBJ whole genome shotgun (WGS) entry which is preliminary data.</text>
</comment>
<protein>
    <submittedName>
        <fullName evidence="1">Uncharacterized protein</fullName>
    </submittedName>
</protein>
<dbReference type="AlphaFoldDB" id="A0A4R6YM88"/>